<name>A0ABV9NSU7_9BACI</name>
<feature type="domain" description="Cupin type-2" evidence="1">
    <location>
        <begin position="35"/>
        <end position="97"/>
    </location>
</feature>
<dbReference type="PANTHER" id="PTHR36440:SF1">
    <property type="entry name" value="PUTATIVE (AFU_ORTHOLOGUE AFUA_8G07350)-RELATED"/>
    <property type="match status" value="1"/>
</dbReference>
<dbReference type="PANTHER" id="PTHR36440">
    <property type="entry name" value="PUTATIVE (AFU_ORTHOLOGUE AFUA_8G07350)-RELATED"/>
    <property type="match status" value="1"/>
</dbReference>
<dbReference type="InterPro" id="IPR013096">
    <property type="entry name" value="Cupin_2"/>
</dbReference>
<evidence type="ECO:0000259" key="1">
    <source>
        <dbReference type="Pfam" id="PF07883"/>
    </source>
</evidence>
<sequence length="180" mass="20317">MTSIPKQSITNKLTGERITFLEKAPAGQGYEKIEVYLPPGASGPPVHYHEKFEEMFEVVSGKLHIERSGEQMDLSPDSGRISIPINTPHMFKNASTSRSVTFRVTLTPAHYFQESMCILYGLLEDGLYTEEGQLANPLHTAVVLDMQNTIVEGMEMLEEWKEEAEQKGVREELIETYVHS</sequence>
<dbReference type="Proteomes" id="UP001595896">
    <property type="component" value="Unassembled WGS sequence"/>
</dbReference>
<proteinExistence type="predicted"/>
<gene>
    <name evidence="2" type="ORF">ACFO4L_00220</name>
</gene>
<evidence type="ECO:0000313" key="2">
    <source>
        <dbReference type="EMBL" id="MFC4734994.1"/>
    </source>
</evidence>
<dbReference type="InterPro" id="IPR014710">
    <property type="entry name" value="RmlC-like_jellyroll"/>
</dbReference>
<dbReference type="SUPFAM" id="SSF51182">
    <property type="entry name" value="RmlC-like cupins"/>
    <property type="match status" value="1"/>
</dbReference>
<protein>
    <submittedName>
        <fullName evidence="2">Cupin domain-containing protein</fullName>
    </submittedName>
</protein>
<dbReference type="InterPro" id="IPR011051">
    <property type="entry name" value="RmlC_Cupin_sf"/>
</dbReference>
<comment type="caution">
    <text evidence="2">The sequence shown here is derived from an EMBL/GenBank/DDBJ whole genome shotgun (WGS) entry which is preliminary data.</text>
</comment>
<dbReference type="Gene3D" id="2.60.120.10">
    <property type="entry name" value="Jelly Rolls"/>
    <property type="match status" value="1"/>
</dbReference>
<accession>A0ABV9NSU7</accession>
<dbReference type="InterPro" id="IPR053146">
    <property type="entry name" value="QDO-like"/>
</dbReference>
<dbReference type="RefSeq" id="WP_377907619.1">
    <property type="nucleotide sequence ID" value="NZ_JBHSGK010000001.1"/>
</dbReference>
<organism evidence="2 3">
    <name type="scientific">Bacillus daqingensis</name>
    <dbReference type="NCBI Taxonomy" id="872396"/>
    <lineage>
        <taxon>Bacteria</taxon>
        <taxon>Bacillati</taxon>
        <taxon>Bacillota</taxon>
        <taxon>Bacilli</taxon>
        <taxon>Bacillales</taxon>
        <taxon>Bacillaceae</taxon>
        <taxon>Bacillus</taxon>
    </lineage>
</organism>
<evidence type="ECO:0000313" key="3">
    <source>
        <dbReference type="Proteomes" id="UP001595896"/>
    </source>
</evidence>
<keyword evidence="3" id="KW-1185">Reference proteome</keyword>
<dbReference type="Pfam" id="PF07883">
    <property type="entry name" value="Cupin_2"/>
    <property type="match status" value="1"/>
</dbReference>
<reference evidence="3" key="1">
    <citation type="journal article" date="2019" name="Int. J. Syst. Evol. Microbiol.">
        <title>The Global Catalogue of Microorganisms (GCM) 10K type strain sequencing project: providing services to taxonomists for standard genome sequencing and annotation.</title>
        <authorList>
            <consortium name="The Broad Institute Genomics Platform"/>
            <consortium name="The Broad Institute Genome Sequencing Center for Infectious Disease"/>
            <person name="Wu L."/>
            <person name="Ma J."/>
        </authorList>
    </citation>
    <scope>NUCLEOTIDE SEQUENCE [LARGE SCALE GENOMIC DNA]</scope>
    <source>
        <strain evidence="3">JCM 12165</strain>
    </source>
</reference>
<dbReference type="EMBL" id="JBHSGK010000001">
    <property type="protein sequence ID" value="MFC4734994.1"/>
    <property type="molecule type" value="Genomic_DNA"/>
</dbReference>